<organism evidence="1 2">
    <name type="scientific">Solidesulfovibrio fructosivorans JJ]</name>
    <dbReference type="NCBI Taxonomy" id="596151"/>
    <lineage>
        <taxon>Bacteria</taxon>
        <taxon>Pseudomonadati</taxon>
        <taxon>Thermodesulfobacteriota</taxon>
        <taxon>Desulfovibrionia</taxon>
        <taxon>Desulfovibrionales</taxon>
        <taxon>Desulfovibrionaceae</taxon>
        <taxon>Solidesulfovibrio</taxon>
    </lineage>
</organism>
<reference evidence="1 2" key="1">
    <citation type="submission" date="2010-08" db="EMBL/GenBank/DDBJ databases">
        <title>The draft genome of Desulfovibrio fructosovorans JJ.</title>
        <authorList>
            <consortium name="US DOE Joint Genome Institute (JGI-PGF)"/>
            <person name="Lucas S."/>
            <person name="Copeland A."/>
            <person name="Lapidus A."/>
            <person name="Cheng J.-F."/>
            <person name="Bruce D."/>
            <person name="Goodwin L."/>
            <person name="Pitluck S."/>
            <person name="Land M.L."/>
            <person name="Hauser L."/>
            <person name="Chang Y.-J."/>
            <person name="Jeffries C."/>
            <person name="Wall J.D."/>
            <person name="Stahl D.A."/>
            <person name="Arkin A.P."/>
            <person name="Dehal P."/>
            <person name="Stolyar S.M."/>
            <person name="Hazen T.C."/>
            <person name="Woyke T.J."/>
        </authorList>
    </citation>
    <scope>NUCLEOTIDE SEQUENCE [LARGE SCALE GENOMIC DNA]</scope>
    <source>
        <strain evidence="1 2">JJ</strain>
    </source>
</reference>
<dbReference type="AlphaFoldDB" id="E1K1W9"/>
<name>E1K1W9_SOLFR</name>
<dbReference type="Proteomes" id="UP000006250">
    <property type="component" value="Unassembled WGS sequence"/>
</dbReference>
<dbReference type="STRING" id="596151.DesfrDRAFT_3869"/>
<dbReference type="EMBL" id="AECZ01000046">
    <property type="protein sequence ID" value="EFL49375.1"/>
    <property type="molecule type" value="Genomic_DNA"/>
</dbReference>
<keyword evidence="2" id="KW-1185">Reference proteome</keyword>
<gene>
    <name evidence="1" type="ORF">DesfrDRAFT_3869</name>
</gene>
<evidence type="ECO:0000313" key="2">
    <source>
        <dbReference type="Proteomes" id="UP000006250"/>
    </source>
</evidence>
<accession>E1K1W9</accession>
<evidence type="ECO:0000313" key="1">
    <source>
        <dbReference type="EMBL" id="EFL49375.1"/>
    </source>
</evidence>
<protein>
    <submittedName>
        <fullName evidence="1">Cytochrome c oxidase mono-heme subunit/FixO</fullName>
    </submittedName>
</protein>
<sequence precursor="true">MSDVLRLVLFAVLFAFLCIQAHELSSPGSRLLARSLFADTATRTMDPRHPEPLKSRALEFRGLTPVPMASGE</sequence>
<proteinExistence type="predicted"/>
<comment type="caution">
    <text evidence="1">The sequence shown here is derived from an EMBL/GenBank/DDBJ whole genome shotgun (WGS) entry which is preliminary data.</text>
</comment>